<proteinExistence type="predicted"/>
<dbReference type="EMBL" id="BLXT01004111">
    <property type="protein sequence ID" value="GFO09569.1"/>
    <property type="molecule type" value="Genomic_DNA"/>
</dbReference>
<gene>
    <name evidence="1" type="ORF">PoB_003607400</name>
</gene>
<accession>A0AAV4ATX9</accession>
<evidence type="ECO:0000313" key="2">
    <source>
        <dbReference type="Proteomes" id="UP000735302"/>
    </source>
</evidence>
<protein>
    <submittedName>
        <fullName evidence="1">Uncharacterized protein</fullName>
    </submittedName>
</protein>
<reference evidence="1 2" key="1">
    <citation type="journal article" date="2021" name="Elife">
        <title>Chloroplast acquisition without the gene transfer in kleptoplastic sea slugs, Plakobranchus ocellatus.</title>
        <authorList>
            <person name="Maeda T."/>
            <person name="Takahashi S."/>
            <person name="Yoshida T."/>
            <person name="Shimamura S."/>
            <person name="Takaki Y."/>
            <person name="Nagai Y."/>
            <person name="Toyoda A."/>
            <person name="Suzuki Y."/>
            <person name="Arimoto A."/>
            <person name="Ishii H."/>
            <person name="Satoh N."/>
            <person name="Nishiyama T."/>
            <person name="Hasebe M."/>
            <person name="Maruyama T."/>
            <person name="Minagawa J."/>
            <person name="Obokata J."/>
            <person name="Shigenobu S."/>
        </authorList>
    </citation>
    <scope>NUCLEOTIDE SEQUENCE [LARGE SCALE GENOMIC DNA]</scope>
</reference>
<name>A0AAV4ATX9_9GAST</name>
<keyword evidence="2" id="KW-1185">Reference proteome</keyword>
<comment type="caution">
    <text evidence="1">The sequence shown here is derived from an EMBL/GenBank/DDBJ whole genome shotgun (WGS) entry which is preliminary data.</text>
</comment>
<dbReference type="Proteomes" id="UP000735302">
    <property type="component" value="Unassembled WGS sequence"/>
</dbReference>
<dbReference type="AlphaFoldDB" id="A0AAV4ATX9"/>
<evidence type="ECO:0000313" key="1">
    <source>
        <dbReference type="EMBL" id="GFO09569.1"/>
    </source>
</evidence>
<organism evidence="1 2">
    <name type="scientific">Plakobranchus ocellatus</name>
    <dbReference type="NCBI Taxonomy" id="259542"/>
    <lineage>
        <taxon>Eukaryota</taxon>
        <taxon>Metazoa</taxon>
        <taxon>Spiralia</taxon>
        <taxon>Lophotrochozoa</taxon>
        <taxon>Mollusca</taxon>
        <taxon>Gastropoda</taxon>
        <taxon>Heterobranchia</taxon>
        <taxon>Euthyneura</taxon>
        <taxon>Panpulmonata</taxon>
        <taxon>Sacoglossa</taxon>
        <taxon>Placobranchoidea</taxon>
        <taxon>Plakobranchidae</taxon>
        <taxon>Plakobranchus</taxon>
    </lineage>
</organism>
<sequence length="91" mass="10116">MELGVNRFTTAVSALTALINDEFSVHKHRASAPELKCIRRYGPNAFLVVSSTLVQSPIFGPSSPCPYNDPLKYTYYCQSPETLPLPSSLFY</sequence>